<dbReference type="InterPro" id="IPR044992">
    <property type="entry name" value="ChyE-like"/>
</dbReference>
<evidence type="ECO:0000313" key="2">
    <source>
        <dbReference type="EMBL" id="KAL0481227.1"/>
    </source>
</evidence>
<name>A0AAW2YVV9_9EUKA</name>
<gene>
    <name evidence="2" type="ORF">AKO1_012822</name>
</gene>
<feature type="domain" description="Glutamine amidotransferase" evidence="1">
    <location>
        <begin position="127"/>
        <end position="254"/>
    </location>
</feature>
<accession>A0AAW2YVV9</accession>
<dbReference type="Proteomes" id="UP001431209">
    <property type="component" value="Unassembled WGS sequence"/>
</dbReference>
<reference evidence="2 3" key="1">
    <citation type="submission" date="2024-03" db="EMBL/GenBank/DDBJ databases">
        <title>The Acrasis kona genome and developmental transcriptomes reveal deep origins of eukaryotic multicellular pathways.</title>
        <authorList>
            <person name="Sheikh S."/>
            <person name="Fu C.-J."/>
            <person name="Brown M.W."/>
            <person name="Baldauf S.L."/>
        </authorList>
    </citation>
    <scope>NUCLEOTIDE SEQUENCE [LARGE SCALE GENOMIC DNA]</scope>
    <source>
        <strain evidence="2 3">ATCC MYA-3509</strain>
    </source>
</reference>
<dbReference type="AlphaFoldDB" id="A0AAW2YVV9"/>
<dbReference type="PANTHER" id="PTHR42695:SF5">
    <property type="entry name" value="GLUTAMINE AMIDOTRANSFERASE YLR126C-RELATED"/>
    <property type="match status" value="1"/>
</dbReference>
<proteinExistence type="predicted"/>
<evidence type="ECO:0000259" key="1">
    <source>
        <dbReference type="Pfam" id="PF00117"/>
    </source>
</evidence>
<dbReference type="GO" id="GO:0005829">
    <property type="term" value="C:cytosol"/>
    <property type="evidence" value="ECO:0007669"/>
    <property type="project" value="TreeGrafter"/>
</dbReference>
<comment type="caution">
    <text evidence="2">The sequence shown here is derived from an EMBL/GenBank/DDBJ whole genome shotgun (WGS) entry which is preliminary data.</text>
</comment>
<evidence type="ECO:0000313" key="3">
    <source>
        <dbReference type="Proteomes" id="UP001431209"/>
    </source>
</evidence>
<dbReference type="SUPFAM" id="SSF52317">
    <property type="entry name" value="Class I glutamine amidotransferase-like"/>
    <property type="match status" value="1"/>
</dbReference>
<dbReference type="Gene3D" id="3.40.50.880">
    <property type="match status" value="1"/>
</dbReference>
<protein>
    <submittedName>
        <fullName evidence="2">GMP synthase subunit A</fullName>
    </submittedName>
</protein>
<dbReference type="InterPro" id="IPR029062">
    <property type="entry name" value="Class_I_gatase-like"/>
</dbReference>
<sequence length="269" mass="30788">MPINNYASLRQNVNFCVIDPSNRTYYTGGEMLEQMYKSCSNDMMNITCDIFAIAYHHFPGMKTPVTLKQVDQYIKDTNPPNYRVTPFVDKAHLPSAIQIATFIRSQYHAMVIGGSDDSATDDSMPYISLFNEVLQILIREDFPIMGYCWGGQILARASHSKTNVTRLEDITGKKGGEYGFISYQMTAEARNCKIFENVPETFVSSALHNDCFMVDERELLLTSIYCPHSGFKVHNKRVFGFQFHLDFTREESEKFFTMQSKTCAETKII</sequence>
<dbReference type="PANTHER" id="PTHR42695">
    <property type="entry name" value="GLUTAMINE AMIDOTRANSFERASE YLR126C-RELATED"/>
    <property type="match status" value="1"/>
</dbReference>
<dbReference type="EMBL" id="JAOPGA020000739">
    <property type="protein sequence ID" value="KAL0481227.1"/>
    <property type="molecule type" value="Genomic_DNA"/>
</dbReference>
<dbReference type="InterPro" id="IPR017926">
    <property type="entry name" value="GATASE"/>
</dbReference>
<dbReference type="PROSITE" id="PS51273">
    <property type="entry name" value="GATASE_TYPE_1"/>
    <property type="match status" value="1"/>
</dbReference>
<dbReference type="Pfam" id="PF00117">
    <property type="entry name" value="GATase"/>
    <property type="match status" value="1"/>
</dbReference>
<keyword evidence="3" id="KW-1185">Reference proteome</keyword>
<organism evidence="2 3">
    <name type="scientific">Acrasis kona</name>
    <dbReference type="NCBI Taxonomy" id="1008807"/>
    <lineage>
        <taxon>Eukaryota</taxon>
        <taxon>Discoba</taxon>
        <taxon>Heterolobosea</taxon>
        <taxon>Tetramitia</taxon>
        <taxon>Eutetramitia</taxon>
        <taxon>Acrasidae</taxon>
        <taxon>Acrasis</taxon>
    </lineage>
</organism>